<evidence type="ECO:0000313" key="9">
    <source>
        <dbReference type="Proteomes" id="UP000037510"/>
    </source>
</evidence>
<evidence type="ECO:0000256" key="6">
    <source>
        <dbReference type="RuleBase" id="RU361235"/>
    </source>
</evidence>
<gene>
    <name evidence="8" type="ORF">OBRU01_12265</name>
</gene>
<keyword evidence="9" id="KW-1185">Reference proteome</keyword>
<dbReference type="InterPro" id="IPR019819">
    <property type="entry name" value="Carboxylesterase_B_CS"/>
</dbReference>
<evidence type="ECO:0000256" key="5">
    <source>
        <dbReference type="ARBA" id="ARBA00023180"/>
    </source>
</evidence>
<dbReference type="InterPro" id="IPR002018">
    <property type="entry name" value="CarbesteraseB"/>
</dbReference>
<evidence type="ECO:0000259" key="7">
    <source>
        <dbReference type="Pfam" id="PF00135"/>
    </source>
</evidence>
<keyword evidence="5" id="KW-0325">Glycoprotein</keyword>
<accession>A0A0L7LAK2</accession>
<evidence type="ECO:0000256" key="2">
    <source>
        <dbReference type="ARBA" id="ARBA00022487"/>
    </source>
</evidence>
<dbReference type="Proteomes" id="UP000037510">
    <property type="component" value="Unassembled WGS sequence"/>
</dbReference>
<dbReference type="AlphaFoldDB" id="A0A0L7LAK2"/>
<dbReference type="InterPro" id="IPR019826">
    <property type="entry name" value="Carboxylesterase_B_AS"/>
</dbReference>
<dbReference type="InterPro" id="IPR029058">
    <property type="entry name" value="AB_hydrolase_fold"/>
</dbReference>
<dbReference type="EMBL" id="JTDY01001966">
    <property type="protein sequence ID" value="KOB72440.1"/>
    <property type="molecule type" value="Genomic_DNA"/>
</dbReference>
<dbReference type="PANTHER" id="PTHR43142">
    <property type="entry name" value="CARBOXYLIC ESTER HYDROLASE"/>
    <property type="match status" value="1"/>
</dbReference>
<protein>
    <recommendedName>
        <fullName evidence="6">Carboxylic ester hydrolase</fullName>
        <ecNumber evidence="6">3.1.1.-</ecNumber>
    </recommendedName>
</protein>
<name>A0A0L7LAK2_OPEBR</name>
<evidence type="ECO:0000256" key="4">
    <source>
        <dbReference type="ARBA" id="ARBA00023157"/>
    </source>
</evidence>
<comment type="caution">
    <text evidence="8">The sequence shown here is derived from an EMBL/GenBank/DDBJ whole genome shotgun (WGS) entry which is preliminary data.</text>
</comment>
<dbReference type="GO" id="GO:0052689">
    <property type="term" value="F:carboxylic ester hydrolase activity"/>
    <property type="evidence" value="ECO:0007669"/>
    <property type="project" value="UniProtKB-KW"/>
</dbReference>
<dbReference type="EC" id="3.1.1.-" evidence="6"/>
<comment type="similarity">
    <text evidence="1 6">Belongs to the type-B carboxylesterase/lipase family.</text>
</comment>
<keyword evidence="4" id="KW-1015">Disulfide bond</keyword>
<dbReference type="SUPFAM" id="SSF53474">
    <property type="entry name" value="alpha/beta-Hydrolases"/>
    <property type="match status" value="1"/>
</dbReference>
<proteinExistence type="inferred from homology"/>
<dbReference type="PANTHER" id="PTHR43142:SF1">
    <property type="entry name" value="CARBOXYLIC ESTER HYDROLASE"/>
    <property type="match status" value="1"/>
</dbReference>
<sequence length="481" mass="53740">MVISPESWENERDATTSDIGNMSCQVNFMTGQIAGSEDCLYLNVYTPKLPSSGTKPLPVMVYIHGGGFIYGTGIMKAELGPDYLVENDVVVVTINYRLGALGFLSLDIPEAAGNMGLKDQVKALQWIQKNIDKFGGDKDNVTIFGISAGSASVEYLILSPSAKGLFHKAILQSGSSLNDWAINYQYKELTSNLVEKLGYKGNSEDSRAVYEFLLGVPAPLLAGTAFQVTENFTAKSVFFGFVPVVEKDFGDSFLTTHPYKLLKEGHFNKVPVLRGFCNKEGFLMNMMKPFAVNGLIEKRNFVDYWSYDLEGDKGKYNTKFSDLYQRKSQDEDNDQFAVDFFGDLHFSSGIWAAAKLQASSGVPTHVYQFVYDGKLNAFKALFGLMKKGAAHGDDQTYLFTNDMVHVQPSPTDILVRQRMTKMWTNFAKTSEPSSPDLDIEWPKFTEGSKSFLIIDKDASIDSNYEPLRMAVFEEIYEKYEK</sequence>
<evidence type="ECO:0000256" key="3">
    <source>
        <dbReference type="ARBA" id="ARBA00022801"/>
    </source>
</evidence>
<evidence type="ECO:0000313" key="8">
    <source>
        <dbReference type="EMBL" id="KOB72440.1"/>
    </source>
</evidence>
<dbReference type="Pfam" id="PF00135">
    <property type="entry name" value="COesterase"/>
    <property type="match status" value="1"/>
</dbReference>
<reference evidence="8 9" key="1">
    <citation type="journal article" date="2015" name="Genome Biol. Evol.">
        <title>The genome of winter moth (Operophtera brumata) provides a genomic perspective on sexual dimorphism and phenology.</title>
        <authorList>
            <person name="Derks M.F."/>
            <person name="Smit S."/>
            <person name="Salis L."/>
            <person name="Schijlen E."/>
            <person name="Bossers A."/>
            <person name="Mateman C."/>
            <person name="Pijl A.S."/>
            <person name="de Ridder D."/>
            <person name="Groenen M.A."/>
            <person name="Visser M.E."/>
            <person name="Megens H.J."/>
        </authorList>
    </citation>
    <scope>NUCLEOTIDE SEQUENCE [LARGE SCALE GENOMIC DNA]</scope>
    <source>
        <strain evidence="8">WM2013NL</strain>
        <tissue evidence="8">Head and thorax</tissue>
    </source>
</reference>
<dbReference type="STRING" id="104452.A0A0L7LAK2"/>
<dbReference type="Gene3D" id="3.40.50.1820">
    <property type="entry name" value="alpha/beta hydrolase"/>
    <property type="match status" value="1"/>
</dbReference>
<organism evidence="8 9">
    <name type="scientific">Operophtera brumata</name>
    <name type="common">Winter moth</name>
    <name type="synonym">Phalaena brumata</name>
    <dbReference type="NCBI Taxonomy" id="104452"/>
    <lineage>
        <taxon>Eukaryota</taxon>
        <taxon>Metazoa</taxon>
        <taxon>Ecdysozoa</taxon>
        <taxon>Arthropoda</taxon>
        <taxon>Hexapoda</taxon>
        <taxon>Insecta</taxon>
        <taxon>Pterygota</taxon>
        <taxon>Neoptera</taxon>
        <taxon>Endopterygota</taxon>
        <taxon>Lepidoptera</taxon>
        <taxon>Glossata</taxon>
        <taxon>Ditrysia</taxon>
        <taxon>Geometroidea</taxon>
        <taxon>Geometridae</taxon>
        <taxon>Larentiinae</taxon>
        <taxon>Operophtera</taxon>
    </lineage>
</organism>
<evidence type="ECO:0000256" key="1">
    <source>
        <dbReference type="ARBA" id="ARBA00005964"/>
    </source>
</evidence>
<dbReference type="PROSITE" id="PS00122">
    <property type="entry name" value="CARBOXYLESTERASE_B_1"/>
    <property type="match status" value="1"/>
</dbReference>
<keyword evidence="3 6" id="KW-0378">Hydrolase</keyword>
<dbReference type="ESTHER" id="9neop-a0a0l7lak2">
    <property type="family name" value="Carb_B_Arthropoda"/>
</dbReference>
<feature type="domain" description="Carboxylesterase type B" evidence="7">
    <location>
        <begin position="5"/>
        <end position="469"/>
    </location>
</feature>
<keyword evidence="2" id="KW-0719">Serine esterase</keyword>
<dbReference type="PROSITE" id="PS00941">
    <property type="entry name" value="CARBOXYLESTERASE_B_2"/>
    <property type="match status" value="1"/>
</dbReference>